<keyword evidence="3" id="KW-0677">Repeat</keyword>
<evidence type="ECO:0000256" key="8">
    <source>
        <dbReference type="SAM" id="Phobius"/>
    </source>
</evidence>
<dbReference type="Pfam" id="PF12796">
    <property type="entry name" value="Ank_2"/>
    <property type="match status" value="1"/>
</dbReference>
<dbReference type="Gene3D" id="1.25.40.20">
    <property type="entry name" value="Ankyrin repeat-containing domain"/>
    <property type="match status" value="3"/>
</dbReference>
<name>A0AAD8VRS7_LOLMU</name>
<gene>
    <name evidence="10" type="ORF">QYE76_020055</name>
</gene>
<sequence length="745" mass="80992">MAARGTMDGDSGMDLASPTDRVQENVAMDGNLMGCGDAHELKDPLNTTDARNMLGGCGDPPAVEWINADTRVVINPLLLVSACFGSWKALNFLLDREDAQKPPMVMQTQEFFHLLTSDGTTNTQAFENDVEEGVDQLAFPAADAPLLNGVTVEGDTALHAVASHGDDTNYLKCANIIHDRAKHLLFVLNGNGDTPLHCAARAGKSKMVLRLISQVTNEDARHELLRKENGRKETALHEAVRIGDNRIVDLLMTADLQLANYPSESISPLYLAILLEKYTIAMTLYETSKGNLSYSGPNGQNALHAAVHRSKGMTEKLLVWNKSLTTQADTNGSTPLHFASDQLGQSKISVQQQVLTISLFPWFRRIYSSQIVDHIFKANLAPLYQPDKCGLYPIHIAASIGAESTIAAFTERCPSSASLRDARGRTFLHVAVEKKMNNVVLFACQNSSLEWILNLQDNEGNTALHLAVQAKSLGLFCSLFGNPRTLLNLTNNNGQTPFDVTRNGSTSSYLFDGDIGIMLRSVGAKRGVCRSDHYKEKYGIDPKNKLKQSESLKNSAESQGIVTVLIATMTFGATFALPGGYRADDHTNGGTPTLAGRYVFSAFLMANTLAFVCSSIATLGIMYAGNTRNKMSFRRAHFLASSFFAHGSVTSLSVAFALGVYSVLAPVAPKTANAICIISSLVVLYNEAGGLRRLVLLTNSLCKRVGFITAMRDIIPAAIGGILRGFWQFIVIFIWLAYVSKSQQH</sequence>
<feature type="transmembrane region" description="Helical" evidence="8">
    <location>
        <begin position="714"/>
        <end position="738"/>
    </location>
</feature>
<keyword evidence="2 8" id="KW-0812">Transmembrane</keyword>
<dbReference type="PROSITE" id="PS50297">
    <property type="entry name" value="ANK_REP_REGION"/>
    <property type="match status" value="1"/>
</dbReference>
<dbReference type="AlphaFoldDB" id="A0AAD8VRS7"/>
<dbReference type="PROSITE" id="PS50088">
    <property type="entry name" value="ANK_REPEAT"/>
    <property type="match status" value="1"/>
</dbReference>
<feature type="repeat" description="ANK" evidence="7">
    <location>
        <begin position="191"/>
        <end position="223"/>
    </location>
</feature>
<feature type="transmembrane region" description="Helical" evidence="8">
    <location>
        <begin position="636"/>
        <end position="661"/>
    </location>
</feature>
<evidence type="ECO:0000256" key="5">
    <source>
        <dbReference type="ARBA" id="ARBA00023043"/>
    </source>
</evidence>
<evidence type="ECO:0000313" key="10">
    <source>
        <dbReference type="EMBL" id="KAK1614538.1"/>
    </source>
</evidence>
<evidence type="ECO:0000259" key="9">
    <source>
        <dbReference type="Pfam" id="PF13962"/>
    </source>
</evidence>
<feature type="transmembrane region" description="Helical" evidence="8">
    <location>
        <begin position="667"/>
        <end position="685"/>
    </location>
</feature>
<feature type="transmembrane region" description="Helical" evidence="8">
    <location>
        <begin position="598"/>
        <end position="624"/>
    </location>
</feature>
<protein>
    <recommendedName>
        <fullName evidence="9">PGG domain-containing protein</fullName>
    </recommendedName>
</protein>
<dbReference type="InterPro" id="IPR036770">
    <property type="entry name" value="Ankyrin_rpt-contain_sf"/>
</dbReference>
<evidence type="ECO:0000256" key="6">
    <source>
        <dbReference type="ARBA" id="ARBA00023136"/>
    </source>
</evidence>
<evidence type="ECO:0000313" key="11">
    <source>
        <dbReference type="Proteomes" id="UP001231189"/>
    </source>
</evidence>
<dbReference type="EMBL" id="JAUUTY010000006">
    <property type="protein sequence ID" value="KAK1614538.1"/>
    <property type="molecule type" value="Genomic_DNA"/>
</dbReference>
<dbReference type="GO" id="GO:0005886">
    <property type="term" value="C:plasma membrane"/>
    <property type="evidence" value="ECO:0007669"/>
    <property type="project" value="TreeGrafter"/>
</dbReference>
<keyword evidence="5 7" id="KW-0040">ANK repeat</keyword>
<comment type="caution">
    <text evidence="10">The sequence shown here is derived from an EMBL/GenBank/DDBJ whole genome shotgun (WGS) entry which is preliminary data.</text>
</comment>
<keyword evidence="6 8" id="KW-0472">Membrane</keyword>
<evidence type="ECO:0000256" key="2">
    <source>
        <dbReference type="ARBA" id="ARBA00022692"/>
    </source>
</evidence>
<organism evidence="10 11">
    <name type="scientific">Lolium multiflorum</name>
    <name type="common">Italian ryegrass</name>
    <name type="synonym">Lolium perenne subsp. multiflorum</name>
    <dbReference type="NCBI Taxonomy" id="4521"/>
    <lineage>
        <taxon>Eukaryota</taxon>
        <taxon>Viridiplantae</taxon>
        <taxon>Streptophyta</taxon>
        <taxon>Embryophyta</taxon>
        <taxon>Tracheophyta</taxon>
        <taxon>Spermatophyta</taxon>
        <taxon>Magnoliopsida</taxon>
        <taxon>Liliopsida</taxon>
        <taxon>Poales</taxon>
        <taxon>Poaceae</taxon>
        <taxon>BOP clade</taxon>
        <taxon>Pooideae</taxon>
        <taxon>Poodae</taxon>
        <taxon>Poeae</taxon>
        <taxon>Poeae Chloroplast Group 2 (Poeae type)</taxon>
        <taxon>Loliodinae</taxon>
        <taxon>Loliinae</taxon>
        <taxon>Lolium</taxon>
    </lineage>
</organism>
<accession>A0AAD8VRS7</accession>
<dbReference type="SMART" id="SM00248">
    <property type="entry name" value="ANK"/>
    <property type="match status" value="7"/>
</dbReference>
<comment type="subcellular location">
    <subcellularLocation>
        <location evidence="1">Membrane</location>
        <topology evidence="1">Multi-pass membrane protein</topology>
    </subcellularLocation>
</comment>
<evidence type="ECO:0000256" key="7">
    <source>
        <dbReference type="PROSITE-ProRule" id="PRU00023"/>
    </source>
</evidence>
<dbReference type="SUPFAM" id="SSF48403">
    <property type="entry name" value="Ankyrin repeat"/>
    <property type="match status" value="1"/>
</dbReference>
<dbReference type="Proteomes" id="UP001231189">
    <property type="component" value="Unassembled WGS sequence"/>
</dbReference>
<evidence type="ECO:0000256" key="3">
    <source>
        <dbReference type="ARBA" id="ARBA00022737"/>
    </source>
</evidence>
<feature type="domain" description="PGG" evidence="9">
    <location>
        <begin position="550"/>
        <end position="662"/>
    </location>
</feature>
<dbReference type="Pfam" id="PF13857">
    <property type="entry name" value="Ank_5"/>
    <property type="match status" value="1"/>
</dbReference>
<reference evidence="10" key="1">
    <citation type="submission" date="2023-07" db="EMBL/GenBank/DDBJ databases">
        <title>A chromosome-level genome assembly of Lolium multiflorum.</title>
        <authorList>
            <person name="Chen Y."/>
            <person name="Copetti D."/>
            <person name="Kolliker R."/>
            <person name="Studer B."/>
        </authorList>
    </citation>
    <scope>NUCLEOTIDE SEQUENCE</scope>
    <source>
        <strain evidence="10">02402/16</strain>
        <tissue evidence="10">Leaf</tissue>
    </source>
</reference>
<dbReference type="PANTHER" id="PTHR24186">
    <property type="entry name" value="PROTEIN PHOSPHATASE 1 REGULATORY SUBUNIT"/>
    <property type="match status" value="1"/>
</dbReference>
<keyword evidence="4 8" id="KW-1133">Transmembrane helix</keyword>
<dbReference type="InterPro" id="IPR026961">
    <property type="entry name" value="PGG_dom"/>
</dbReference>
<proteinExistence type="predicted"/>
<dbReference type="InterPro" id="IPR002110">
    <property type="entry name" value="Ankyrin_rpt"/>
</dbReference>
<dbReference type="PANTHER" id="PTHR24186:SF50">
    <property type="entry name" value="ANKYRIN REPEAT-CONTAINING PROTEIN ITN1-LIKE ISOFORM X1"/>
    <property type="match status" value="1"/>
</dbReference>
<evidence type="ECO:0000256" key="1">
    <source>
        <dbReference type="ARBA" id="ARBA00004141"/>
    </source>
</evidence>
<evidence type="ECO:0000256" key="4">
    <source>
        <dbReference type="ARBA" id="ARBA00022989"/>
    </source>
</evidence>
<dbReference type="Pfam" id="PF13962">
    <property type="entry name" value="PGG"/>
    <property type="match status" value="1"/>
</dbReference>
<keyword evidence="11" id="KW-1185">Reference proteome</keyword>